<organism evidence="1 2">
    <name type="scientific">Candidatus Gottesmanbacteria bacterium GW2011_GWA2_43_14</name>
    <dbReference type="NCBI Taxonomy" id="1618443"/>
    <lineage>
        <taxon>Bacteria</taxon>
        <taxon>Candidatus Gottesmaniibacteriota</taxon>
    </lineage>
</organism>
<dbReference type="EMBL" id="LCFP01000005">
    <property type="protein sequence ID" value="KKS97771.1"/>
    <property type="molecule type" value="Genomic_DNA"/>
</dbReference>
<proteinExistence type="predicted"/>
<evidence type="ECO:0000313" key="1">
    <source>
        <dbReference type="EMBL" id="KKS97771.1"/>
    </source>
</evidence>
<gene>
    <name evidence="1" type="ORF">UV73_C0005G0048</name>
</gene>
<accession>A0A0G1FRW8</accession>
<protein>
    <submittedName>
        <fullName evidence="1">Uncharacterized protein</fullName>
    </submittedName>
</protein>
<reference evidence="1 2" key="1">
    <citation type="journal article" date="2015" name="Nature">
        <title>rRNA introns, odd ribosomes, and small enigmatic genomes across a large radiation of phyla.</title>
        <authorList>
            <person name="Brown C.T."/>
            <person name="Hug L.A."/>
            <person name="Thomas B.C."/>
            <person name="Sharon I."/>
            <person name="Castelle C.J."/>
            <person name="Singh A."/>
            <person name="Wilkins M.J."/>
            <person name="Williams K.H."/>
            <person name="Banfield J.F."/>
        </authorList>
    </citation>
    <scope>NUCLEOTIDE SEQUENCE [LARGE SCALE GENOMIC DNA]</scope>
</reference>
<dbReference type="AlphaFoldDB" id="A0A0G1FRW8"/>
<dbReference type="STRING" id="1618443.UV73_C0005G0048"/>
<name>A0A0G1FRW8_9BACT</name>
<comment type="caution">
    <text evidence="1">The sequence shown here is derived from an EMBL/GenBank/DDBJ whole genome shotgun (WGS) entry which is preliminary data.</text>
</comment>
<evidence type="ECO:0000313" key="2">
    <source>
        <dbReference type="Proteomes" id="UP000034894"/>
    </source>
</evidence>
<dbReference type="Proteomes" id="UP000034894">
    <property type="component" value="Unassembled WGS sequence"/>
</dbReference>
<sequence length="144" mass="16670">MNPEAPQPTNNKFLLTEAVFNIGEHFLAEMPVDQEGQIAGKPDLLDMVTLMFYRAGRDAQGLLGQPEYTDNIPDFKRIIEESVRVLDERLLDSYIKKHNPGLNRPSILDLLKNPKNFHERIGELERQDELIMGMIKFVREHKQK</sequence>